<evidence type="ECO:0000256" key="2">
    <source>
        <dbReference type="ARBA" id="ARBA00023150"/>
    </source>
</evidence>
<dbReference type="Gene3D" id="3.40.140.10">
    <property type="entry name" value="Cytidine Deaminase, domain 2"/>
    <property type="match status" value="1"/>
</dbReference>
<dbReference type="PANTHER" id="PTHR30592:SF1">
    <property type="entry name" value="SULFUR CARRIER PROTEIN FDHD"/>
    <property type="match status" value="1"/>
</dbReference>
<dbReference type="GO" id="GO:0016783">
    <property type="term" value="F:sulfurtransferase activity"/>
    <property type="evidence" value="ECO:0007669"/>
    <property type="project" value="InterPro"/>
</dbReference>
<evidence type="ECO:0000313" key="4">
    <source>
        <dbReference type="Proteomes" id="UP000070414"/>
    </source>
</evidence>
<protein>
    <recommendedName>
        <fullName evidence="5">Sulfur carrier protein FdhD</fullName>
    </recommendedName>
</protein>
<sequence length="208" mass="22551">MASPNDLKELIYGYLVSEGIVKSKDQISSVEVKDNKLYAFIEGSEKIEQWLELRSSGCVGVHWGDSEEEVSIESEFKIGSDLIFKALEHLNTNLYKKTSGSHSASLIDEQGKILAKSVDVGRHNAFDKVIGKGLLKGIDMSRTILLASGRQSAGMVMKAARAGIPIIVSKAAPLSSGIEAAKRTNLTLICFADEKKFSVFTGGQNIEN</sequence>
<dbReference type="AlphaFoldDB" id="A0A133UPM4"/>
<dbReference type="InterPro" id="IPR003786">
    <property type="entry name" value="FdhD"/>
</dbReference>
<reference evidence="3 4" key="1">
    <citation type="journal article" date="2016" name="Sci. Rep.">
        <title>Metabolic traits of an uncultured archaeal lineage -MSBL1- from brine pools of the Red Sea.</title>
        <authorList>
            <person name="Mwirichia R."/>
            <person name="Alam I."/>
            <person name="Rashid M."/>
            <person name="Vinu M."/>
            <person name="Ba-Alawi W."/>
            <person name="Anthony Kamau A."/>
            <person name="Kamanda Ngugi D."/>
            <person name="Goker M."/>
            <person name="Klenk H.P."/>
            <person name="Bajic V."/>
            <person name="Stingl U."/>
        </authorList>
    </citation>
    <scope>NUCLEOTIDE SEQUENCE [LARGE SCALE GENOMIC DNA]</scope>
    <source>
        <strain evidence="3">SCGC-AAA259I14</strain>
    </source>
</reference>
<name>A0A133UPM4_9EURY</name>
<keyword evidence="4" id="KW-1185">Reference proteome</keyword>
<organism evidence="3 4">
    <name type="scientific">candidate division MSBL1 archaeon SCGC-AAA259I14</name>
    <dbReference type="NCBI Taxonomy" id="1698268"/>
    <lineage>
        <taxon>Archaea</taxon>
        <taxon>Methanobacteriati</taxon>
        <taxon>Methanobacteriota</taxon>
        <taxon>candidate division MSBL1</taxon>
    </lineage>
</organism>
<dbReference type="Gene3D" id="3.10.20.10">
    <property type="match status" value="1"/>
</dbReference>
<dbReference type="GO" id="GO:0006777">
    <property type="term" value="P:Mo-molybdopterin cofactor biosynthetic process"/>
    <property type="evidence" value="ECO:0007669"/>
    <property type="project" value="UniProtKB-KW"/>
</dbReference>
<proteinExistence type="predicted"/>
<dbReference type="SUPFAM" id="SSF53927">
    <property type="entry name" value="Cytidine deaminase-like"/>
    <property type="match status" value="1"/>
</dbReference>
<comment type="caution">
    <text evidence="3">The sequence shown here is derived from an EMBL/GenBank/DDBJ whole genome shotgun (WGS) entry which is preliminary data.</text>
</comment>
<evidence type="ECO:0000256" key="1">
    <source>
        <dbReference type="ARBA" id="ARBA00022490"/>
    </source>
</evidence>
<dbReference type="EMBL" id="LHXS01000084">
    <property type="protein sequence ID" value="KXA96174.1"/>
    <property type="molecule type" value="Genomic_DNA"/>
</dbReference>
<feature type="non-terminal residue" evidence="3">
    <location>
        <position position="1"/>
    </location>
</feature>
<dbReference type="NCBIfam" id="TIGR00129">
    <property type="entry name" value="fdhD_narQ"/>
    <property type="match status" value="1"/>
</dbReference>
<accession>A0A133UPM4</accession>
<evidence type="ECO:0008006" key="5">
    <source>
        <dbReference type="Google" id="ProtNLM"/>
    </source>
</evidence>
<gene>
    <name evidence="3" type="ORF">AKJ38_03750</name>
</gene>
<dbReference type="Proteomes" id="UP000070414">
    <property type="component" value="Unassembled WGS sequence"/>
</dbReference>
<keyword evidence="2" id="KW-0501">Molybdenum cofactor biosynthesis</keyword>
<dbReference type="PATRIC" id="fig|1698268.3.peg.977"/>
<dbReference type="InterPro" id="IPR016193">
    <property type="entry name" value="Cytidine_deaminase-like"/>
</dbReference>
<dbReference type="Pfam" id="PF02634">
    <property type="entry name" value="FdhD-NarQ"/>
    <property type="match status" value="1"/>
</dbReference>
<dbReference type="PANTHER" id="PTHR30592">
    <property type="entry name" value="FORMATE DEHYDROGENASE"/>
    <property type="match status" value="1"/>
</dbReference>
<keyword evidence="1" id="KW-0963">Cytoplasm</keyword>
<evidence type="ECO:0000313" key="3">
    <source>
        <dbReference type="EMBL" id="KXA96174.1"/>
    </source>
</evidence>